<organism evidence="2 3">
    <name type="scientific">Flaviaesturariibacter aridisoli</name>
    <dbReference type="NCBI Taxonomy" id="2545761"/>
    <lineage>
        <taxon>Bacteria</taxon>
        <taxon>Pseudomonadati</taxon>
        <taxon>Bacteroidota</taxon>
        <taxon>Chitinophagia</taxon>
        <taxon>Chitinophagales</taxon>
        <taxon>Chitinophagaceae</taxon>
        <taxon>Flaviaestuariibacter</taxon>
    </lineage>
</organism>
<dbReference type="RefSeq" id="WP_131852531.1">
    <property type="nucleotide sequence ID" value="NZ_SKFH01000022.1"/>
</dbReference>
<sequence length="153" mass="16923">MKRILAILTVWSATASAQSAEDSVRASVNRLFDGMRRADTTAIRAAFAPGALLQTVLVNRDGNTRIESEPADAFVSAVARPHKEVWDERITFNGVKIDGPLATVWTPYHFYAGDKFSHCGVDAFTLARLHGEWKIIYLVDTRRRTGCNLGGMQ</sequence>
<dbReference type="InterPro" id="IPR032710">
    <property type="entry name" value="NTF2-like_dom_sf"/>
</dbReference>
<keyword evidence="3" id="KW-1185">Reference proteome</keyword>
<accession>A0A4R4E283</accession>
<comment type="caution">
    <text evidence="2">The sequence shown here is derived from an EMBL/GenBank/DDBJ whole genome shotgun (WGS) entry which is preliminary data.</text>
</comment>
<evidence type="ECO:0000313" key="2">
    <source>
        <dbReference type="EMBL" id="TCZ69340.1"/>
    </source>
</evidence>
<dbReference type="Proteomes" id="UP000295164">
    <property type="component" value="Unassembled WGS sequence"/>
</dbReference>
<gene>
    <name evidence="2" type="ORF">E0486_12560</name>
</gene>
<evidence type="ECO:0008006" key="4">
    <source>
        <dbReference type="Google" id="ProtNLM"/>
    </source>
</evidence>
<feature type="signal peptide" evidence="1">
    <location>
        <begin position="1"/>
        <end position="17"/>
    </location>
</feature>
<dbReference type="SUPFAM" id="SSF54427">
    <property type="entry name" value="NTF2-like"/>
    <property type="match status" value="1"/>
</dbReference>
<proteinExistence type="predicted"/>
<feature type="chain" id="PRO_5020979065" description="Nuclear transport factor 2 family protein" evidence="1">
    <location>
        <begin position="18"/>
        <end position="153"/>
    </location>
</feature>
<dbReference type="InterPro" id="IPR039437">
    <property type="entry name" value="FrzH/put_lumazine-bd"/>
</dbReference>
<dbReference type="OrthoDB" id="117186at2"/>
<evidence type="ECO:0000256" key="1">
    <source>
        <dbReference type="SAM" id="SignalP"/>
    </source>
</evidence>
<dbReference type="Gene3D" id="3.10.450.50">
    <property type="match status" value="1"/>
</dbReference>
<dbReference type="AlphaFoldDB" id="A0A4R4E283"/>
<dbReference type="Pfam" id="PF12893">
    <property type="entry name" value="Lumazine_bd_2"/>
    <property type="match status" value="1"/>
</dbReference>
<evidence type="ECO:0000313" key="3">
    <source>
        <dbReference type="Proteomes" id="UP000295164"/>
    </source>
</evidence>
<reference evidence="2 3" key="1">
    <citation type="submission" date="2019-03" db="EMBL/GenBank/DDBJ databases">
        <authorList>
            <person name="Kim M.K.M."/>
        </authorList>
    </citation>
    <scope>NUCLEOTIDE SEQUENCE [LARGE SCALE GENOMIC DNA]</scope>
    <source>
        <strain evidence="2 3">17J68-15</strain>
    </source>
</reference>
<protein>
    <recommendedName>
        <fullName evidence="4">Nuclear transport factor 2 family protein</fullName>
    </recommendedName>
</protein>
<dbReference type="EMBL" id="SKFH01000022">
    <property type="protein sequence ID" value="TCZ69340.1"/>
    <property type="molecule type" value="Genomic_DNA"/>
</dbReference>
<name>A0A4R4E283_9BACT</name>
<keyword evidence="1" id="KW-0732">Signal</keyword>